<dbReference type="GO" id="GO:0032993">
    <property type="term" value="C:protein-DNA complex"/>
    <property type="evidence" value="ECO:0007669"/>
    <property type="project" value="TreeGrafter"/>
</dbReference>
<dbReference type="FunFam" id="3.40.50.2300:FF:000001">
    <property type="entry name" value="DNA-binding response regulator PhoB"/>
    <property type="match status" value="1"/>
</dbReference>
<dbReference type="PANTHER" id="PTHR48111:SF1">
    <property type="entry name" value="TWO-COMPONENT RESPONSE REGULATOR ORR33"/>
    <property type="match status" value="1"/>
</dbReference>
<sequence length="221" mass="25858">MKILIVDDEKLIRDVIKTYAEEENFECLEAENGLEALDIINKQNIDLIVLDIMMPKMDGMSFLETLKKEKNIPVIILSARTEEYDKLRGFDLGTDDYLTKPFSPKELIARIKAILKRTKNTPEDIYQYHDLKVDFKAHAVTIDDEEIKLTLKEYELLVYMIENQNIALSRNQLLNKIWGYDFYGDDRTIDTHVKMLRNSLGKYRDLIITVRGVGYKFVPKD</sequence>
<feature type="modified residue" description="4-aspartylphosphate" evidence="6">
    <location>
        <position position="51"/>
    </location>
</feature>
<feature type="DNA-binding region" description="OmpR/PhoB-type" evidence="7">
    <location>
        <begin position="123"/>
        <end position="219"/>
    </location>
</feature>
<evidence type="ECO:0000256" key="3">
    <source>
        <dbReference type="ARBA" id="ARBA00023015"/>
    </source>
</evidence>
<feature type="domain" description="Response regulatory" evidence="8">
    <location>
        <begin position="2"/>
        <end position="115"/>
    </location>
</feature>
<evidence type="ECO:0000313" key="11">
    <source>
        <dbReference type="Proteomes" id="UP000886786"/>
    </source>
</evidence>
<accession>A0A9D0ZTS3</accession>
<dbReference type="GO" id="GO:0006355">
    <property type="term" value="P:regulation of DNA-templated transcription"/>
    <property type="evidence" value="ECO:0007669"/>
    <property type="project" value="InterPro"/>
</dbReference>
<keyword evidence="3" id="KW-0805">Transcription regulation</keyword>
<dbReference type="EMBL" id="DVFV01000123">
    <property type="protein sequence ID" value="HIQ91362.1"/>
    <property type="molecule type" value="Genomic_DNA"/>
</dbReference>
<dbReference type="InterPro" id="IPR011006">
    <property type="entry name" value="CheY-like_superfamily"/>
</dbReference>
<dbReference type="PANTHER" id="PTHR48111">
    <property type="entry name" value="REGULATOR OF RPOS"/>
    <property type="match status" value="1"/>
</dbReference>
<dbReference type="FunFam" id="1.10.10.10:FF:000018">
    <property type="entry name" value="DNA-binding response regulator ResD"/>
    <property type="match status" value="1"/>
</dbReference>
<evidence type="ECO:0000313" key="10">
    <source>
        <dbReference type="EMBL" id="HIQ91362.1"/>
    </source>
</evidence>
<evidence type="ECO:0000259" key="9">
    <source>
        <dbReference type="PROSITE" id="PS51755"/>
    </source>
</evidence>
<evidence type="ECO:0000256" key="6">
    <source>
        <dbReference type="PROSITE-ProRule" id="PRU00169"/>
    </source>
</evidence>
<keyword evidence="1 6" id="KW-0597">Phosphoprotein</keyword>
<evidence type="ECO:0000256" key="5">
    <source>
        <dbReference type="ARBA" id="ARBA00023163"/>
    </source>
</evidence>
<evidence type="ECO:0000259" key="8">
    <source>
        <dbReference type="PROSITE" id="PS50110"/>
    </source>
</evidence>
<dbReference type="SMART" id="SM00862">
    <property type="entry name" value="Trans_reg_C"/>
    <property type="match status" value="1"/>
</dbReference>
<keyword evidence="5" id="KW-0804">Transcription</keyword>
<proteinExistence type="predicted"/>
<organism evidence="10 11">
    <name type="scientific">Candidatus Coprosoma intestinipullorum</name>
    <dbReference type="NCBI Taxonomy" id="2840752"/>
    <lineage>
        <taxon>Bacteria</taxon>
        <taxon>Bacillati</taxon>
        <taxon>Bacillota</taxon>
        <taxon>Bacillota incertae sedis</taxon>
        <taxon>Candidatus Coprosoma</taxon>
    </lineage>
</organism>
<dbReference type="Proteomes" id="UP000886786">
    <property type="component" value="Unassembled WGS sequence"/>
</dbReference>
<keyword evidence="4 7" id="KW-0238">DNA-binding</keyword>
<dbReference type="CDD" id="cd00383">
    <property type="entry name" value="trans_reg_C"/>
    <property type="match status" value="1"/>
</dbReference>
<dbReference type="Gene3D" id="6.10.250.690">
    <property type="match status" value="1"/>
</dbReference>
<name>A0A9D0ZTS3_9FIRM</name>
<dbReference type="GO" id="GO:0000976">
    <property type="term" value="F:transcription cis-regulatory region binding"/>
    <property type="evidence" value="ECO:0007669"/>
    <property type="project" value="TreeGrafter"/>
</dbReference>
<dbReference type="InterPro" id="IPR039420">
    <property type="entry name" value="WalR-like"/>
</dbReference>
<reference evidence="10" key="1">
    <citation type="submission" date="2020-10" db="EMBL/GenBank/DDBJ databases">
        <authorList>
            <person name="Gilroy R."/>
        </authorList>
    </citation>
    <scope>NUCLEOTIDE SEQUENCE</scope>
    <source>
        <strain evidence="10">CHK147-3167</strain>
    </source>
</reference>
<dbReference type="InterPro" id="IPR001789">
    <property type="entry name" value="Sig_transdc_resp-reg_receiver"/>
</dbReference>
<evidence type="ECO:0000256" key="7">
    <source>
        <dbReference type="PROSITE-ProRule" id="PRU01091"/>
    </source>
</evidence>
<gene>
    <name evidence="10" type="ORF">IAB27_07065</name>
</gene>
<dbReference type="Gene3D" id="3.40.50.2300">
    <property type="match status" value="1"/>
</dbReference>
<feature type="domain" description="OmpR/PhoB-type" evidence="9">
    <location>
        <begin position="123"/>
        <end position="219"/>
    </location>
</feature>
<keyword evidence="2" id="KW-0902">Two-component regulatory system</keyword>
<evidence type="ECO:0000256" key="2">
    <source>
        <dbReference type="ARBA" id="ARBA00023012"/>
    </source>
</evidence>
<dbReference type="GO" id="GO:0000156">
    <property type="term" value="F:phosphorelay response regulator activity"/>
    <property type="evidence" value="ECO:0007669"/>
    <property type="project" value="TreeGrafter"/>
</dbReference>
<dbReference type="PROSITE" id="PS50110">
    <property type="entry name" value="RESPONSE_REGULATORY"/>
    <property type="match status" value="1"/>
</dbReference>
<dbReference type="SMART" id="SM00448">
    <property type="entry name" value="REC"/>
    <property type="match status" value="1"/>
</dbReference>
<evidence type="ECO:0000256" key="1">
    <source>
        <dbReference type="ARBA" id="ARBA00022553"/>
    </source>
</evidence>
<dbReference type="Pfam" id="PF00072">
    <property type="entry name" value="Response_reg"/>
    <property type="match status" value="1"/>
</dbReference>
<dbReference type="Pfam" id="PF00486">
    <property type="entry name" value="Trans_reg_C"/>
    <property type="match status" value="1"/>
</dbReference>
<dbReference type="PROSITE" id="PS51755">
    <property type="entry name" value="OMPR_PHOB"/>
    <property type="match status" value="1"/>
</dbReference>
<dbReference type="AlphaFoldDB" id="A0A9D0ZTS3"/>
<dbReference type="InterPro" id="IPR036388">
    <property type="entry name" value="WH-like_DNA-bd_sf"/>
</dbReference>
<comment type="caution">
    <text evidence="10">The sequence shown here is derived from an EMBL/GenBank/DDBJ whole genome shotgun (WGS) entry which is preliminary data.</text>
</comment>
<dbReference type="GO" id="GO:0005829">
    <property type="term" value="C:cytosol"/>
    <property type="evidence" value="ECO:0007669"/>
    <property type="project" value="TreeGrafter"/>
</dbReference>
<dbReference type="Gene3D" id="1.10.10.10">
    <property type="entry name" value="Winged helix-like DNA-binding domain superfamily/Winged helix DNA-binding domain"/>
    <property type="match status" value="1"/>
</dbReference>
<reference evidence="10" key="2">
    <citation type="journal article" date="2021" name="PeerJ">
        <title>Extensive microbial diversity within the chicken gut microbiome revealed by metagenomics and culture.</title>
        <authorList>
            <person name="Gilroy R."/>
            <person name="Ravi A."/>
            <person name="Getino M."/>
            <person name="Pursley I."/>
            <person name="Horton D.L."/>
            <person name="Alikhan N.F."/>
            <person name="Baker D."/>
            <person name="Gharbi K."/>
            <person name="Hall N."/>
            <person name="Watson M."/>
            <person name="Adriaenssens E.M."/>
            <person name="Foster-Nyarko E."/>
            <person name="Jarju S."/>
            <person name="Secka A."/>
            <person name="Antonio M."/>
            <person name="Oren A."/>
            <person name="Chaudhuri R.R."/>
            <person name="La Ragione R."/>
            <person name="Hildebrand F."/>
            <person name="Pallen M.J."/>
        </authorList>
    </citation>
    <scope>NUCLEOTIDE SEQUENCE</scope>
    <source>
        <strain evidence="10">CHK147-3167</strain>
    </source>
</reference>
<dbReference type="SUPFAM" id="SSF52172">
    <property type="entry name" value="CheY-like"/>
    <property type="match status" value="1"/>
</dbReference>
<dbReference type="InterPro" id="IPR001867">
    <property type="entry name" value="OmpR/PhoB-type_DNA-bd"/>
</dbReference>
<protein>
    <submittedName>
        <fullName evidence="10">Response regulator transcription factor</fullName>
    </submittedName>
</protein>
<evidence type="ECO:0000256" key="4">
    <source>
        <dbReference type="ARBA" id="ARBA00023125"/>
    </source>
</evidence>